<proteinExistence type="inferred from homology"/>
<evidence type="ECO:0000256" key="6">
    <source>
        <dbReference type="HAMAP-Rule" id="MF_01862"/>
    </source>
</evidence>
<comment type="subunit">
    <text evidence="6">Monomer.</text>
</comment>
<dbReference type="AlphaFoldDB" id="A0A8J6M4L5"/>
<evidence type="ECO:0000256" key="3">
    <source>
        <dbReference type="ARBA" id="ARBA00022603"/>
    </source>
</evidence>
<evidence type="ECO:0000256" key="2">
    <source>
        <dbReference type="ARBA" id="ARBA00022552"/>
    </source>
</evidence>
<evidence type="ECO:0000256" key="5">
    <source>
        <dbReference type="ARBA" id="ARBA00022691"/>
    </source>
</evidence>
<evidence type="ECO:0000259" key="7">
    <source>
        <dbReference type="Pfam" id="PF05175"/>
    </source>
</evidence>
<sequence>MYSQPSQLLIRNQYLFEQGDWLLVNAEDPHVFSQIEADGFFQFYDQYLAARSTAKSAIFAAGLDTEKRYDGIVIYMPKAKQHAQMLLANMATQLKPNGSLMLVGENKGGIKASNKLLAEVGEHVVKHDSARHCSLFRTTITDTPKPFALKDWQQVFHCKIAQVELQICSLPGVFNHGHLDEGTQLLLENIHQVPEGEVLDFACGAGIVGAYLAKLQPNANISMSDINALALYCSEQTAQLNGFTANVVASDGLAGFTQQFAAIYTNPPFHTGIKTDYAITEAFLRDAKKHMLPQATLTLVANAFLKYPELFELNFDGFELLGQTSKFKVYFSQK</sequence>
<comment type="subcellular location">
    <subcellularLocation>
        <location evidence="6">Cytoplasm</location>
    </subcellularLocation>
</comment>
<evidence type="ECO:0000313" key="10">
    <source>
        <dbReference type="Proteomes" id="UP000601768"/>
    </source>
</evidence>
<dbReference type="InterPro" id="IPR023543">
    <property type="entry name" value="rRNA_ssu_MeTfrase_C"/>
</dbReference>
<evidence type="ECO:0000256" key="4">
    <source>
        <dbReference type="ARBA" id="ARBA00022679"/>
    </source>
</evidence>
<reference evidence="9" key="1">
    <citation type="journal article" date="2018" name="Int. J. Syst. Evol. Microbiol.">
        <title>Neptunicella marina gen. nov., sp. nov., isolated from surface seawater.</title>
        <authorList>
            <person name="Liu X."/>
            <person name="Lai Q."/>
            <person name="Du Y."/>
            <person name="Zhang X."/>
            <person name="Liu Z."/>
            <person name="Sun F."/>
            <person name="Shao Z."/>
        </authorList>
    </citation>
    <scope>NUCLEOTIDE SEQUENCE</scope>
    <source>
        <strain evidence="9">S27-2</strain>
    </source>
</reference>
<evidence type="ECO:0000313" key="9">
    <source>
        <dbReference type="EMBL" id="MBC3766131.1"/>
    </source>
</evidence>
<dbReference type="HAMAP" id="MF_01862">
    <property type="entry name" value="16SrRNA_methyltr_C"/>
    <property type="match status" value="1"/>
</dbReference>
<dbReference type="Pfam" id="PF05175">
    <property type="entry name" value="MTS"/>
    <property type="match status" value="1"/>
</dbReference>
<accession>A0A8J6M4L5</accession>
<keyword evidence="3 6" id="KW-0489">Methyltransferase</keyword>
<feature type="domain" description="Methyltransferase small" evidence="7">
    <location>
        <begin position="164"/>
        <end position="330"/>
    </location>
</feature>
<reference evidence="9" key="2">
    <citation type="submission" date="2020-08" db="EMBL/GenBank/DDBJ databases">
        <authorList>
            <person name="Lai Q."/>
        </authorList>
    </citation>
    <scope>NUCLEOTIDE SEQUENCE</scope>
    <source>
        <strain evidence="9">S27-2</strain>
    </source>
</reference>
<comment type="similarity">
    <text evidence="6">Belongs to the methyltransferase superfamily. RsmC family.</text>
</comment>
<dbReference type="PANTHER" id="PTHR47816:SF4">
    <property type="entry name" value="RIBOSOMAL RNA SMALL SUBUNIT METHYLTRANSFERASE C"/>
    <property type="match status" value="1"/>
</dbReference>
<dbReference type="PROSITE" id="PS00092">
    <property type="entry name" value="N6_MTASE"/>
    <property type="match status" value="1"/>
</dbReference>
<keyword evidence="5 6" id="KW-0949">S-adenosyl-L-methionine</keyword>
<dbReference type="InterPro" id="IPR013675">
    <property type="entry name" value="Mtase_sm_N"/>
</dbReference>
<dbReference type="Proteomes" id="UP000601768">
    <property type="component" value="Unassembled WGS sequence"/>
</dbReference>
<feature type="domain" description="Methyltransferase small N-terminal" evidence="8">
    <location>
        <begin position="6"/>
        <end position="154"/>
    </location>
</feature>
<dbReference type="InterPro" id="IPR002052">
    <property type="entry name" value="DNA_methylase_N6_adenine_CS"/>
</dbReference>
<gene>
    <name evidence="6" type="primary">rsmC</name>
    <name evidence="9" type="ORF">H8B19_09580</name>
</gene>
<dbReference type="EC" id="2.1.1.172" evidence="6"/>
<dbReference type="InterPro" id="IPR046977">
    <property type="entry name" value="RsmC/RlmG"/>
</dbReference>
<keyword evidence="1 6" id="KW-0963">Cytoplasm</keyword>
<keyword evidence="10" id="KW-1185">Reference proteome</keyword>
<comment type="caution">
    <text evidence="9">The sequence shown here is derived from an EMBL/GenBank/DDBJ whole genome shotgun (WGS) entry which is preliminary data.</text>
</comment>
<comment type="catalytic activity">
    <reaction evidence="6">
        <text>guanosine(1207) in 16S rRNA + S-adenosyl-L-methionine = N(2)-methylguanosine(1207) in 16S rRNA + S-adenosyl-L-homocysteine + H(+)</text>
        <dbReference type="Rhea" id="RHEA:42736"/>
        <dbReference type="Rhea" id="RHEA-COMP:10213"/>
        <dbReference type="Rhea" id="RHEA-COMP:10214"/>
        <dbReference type="ChEBI" id="CHEBI:15378"/>
        <dbReference type="ChEBI" id="CHEBI:57856"/>
        <dbReference type="ChEBI" id="CHEBI:59789"/>
        <dbReference type="ChEBI" id="CHEBI:74269"/>
        <dbReference type="ChEBI" id="CHEBI:74481"/>
        <dbReference type="EC" id="2.1.1.172"/>
    </reaction>
</comment>
<dbReference type="RefSeq" id="WP_186506603.1">
    <property type="nucleotide sequence ID" value="NZ_JACNEP010000006.1"/>
</dbReference>
<dbReference type="InterPro" id="IPR029063">
    <property type="entry name" value="SAM-dependent_MTases_sf"/>
</dbReference>
<protein>
    <recommendedName>
        <fullName evidence="6">Ribosomal RNA small subunit methyltransferase C</fullName>
        <ecNumber evidence="6">2.1.1.172</ecNumber>
    </recommendedName>
    <alternativeName>
        <fullName evidence="6">16S rRNA m2G1207 methyltransferase</fullName>
    </alternativeName>
    <alternativeName>
        <fullName evidence="6">rRNA (guanine-N(2)-)-methyltransferase RsmC</fullName>
    </alternativeName>
</protein>
<dbReference type="GO" id="GO:0005737">
    <property type="term" value="C:cytoplasm"/>
    <property type="evidence" value="ECO:0007669"/>
    <property type="project" value="UniProtKB-SubCell"/>
</dbReference>
<dbReference type="CDD" id="cd02440">
    <property type="entry name" value="AdoMet_MTases"/>
    <property type="match status" value="1"/>
</dbReference>
<dbReference type="PANTHER" id="PTHR47816">
    <property type="entry name" value="RIBOSOMAL RNA SMALL SUBUNIT METHYLTRANSFERASE C"/>
    <property type="match status" value="1"/>
</dbReference>
<dbReference type="GO" id="GO:0052914">
    <property type="term" value="F:16S rRNA (guanine(1207)-N(2))-methyltransferase activity"/>
    <property type="evidence" value="ECO:0007669"/>
    <property type="project" value="UniProtKB-EC"/>
</dbReference>
<dbReference type="SUPFAM" id="SSF53335">
    <property type="entry name" value="S-adenosyl-L-methionine-dependent methyltransferases"/>
    <property type="match status" value="1"/>
</dbReference>
<dbReference type="Gene3D" id="3.40.50.150">
    <property type="entry name" value="Vaccinia Virus protein VP39"/>
    <property type="match status" value="2"/>
</dbReference>
<keyword evidence="4 6" id="KW-0808">Transferase</keyword>
<comment type="function">
    <text evidence="6">Specifically methylates the guanine in position 1207 of 16S rRNA in the 30S particle.</text>
</comment>
<evidence type="ECO:0000256" key="1">
    <source>
        <dbReference type="ARBA" id="ARBA00022490"/>
    </source>
</evidence>
<evidence type="ECO:0000259" key="8">
    <source>
        <dbReference type="Pfam" id="PF08468"/>
    </source>
</evidence>
<name>A0A8J6M4L5_9ALTE</name>
<keyword evidence="2 6" id="KW-0698">rRNA processing</keyword>
<organism evidence="9 10">
    <name type="scientific">Neptunicella marina</name>
    <dbReference type="NCBI Taxonomy" id="2125989"/>
    <lineage>
        <taxon>Bacteria</taxon>
        <taxon>Pseudomonadati</taxon>
        <taxon>Pseudomonadota</taxon>
        <taxon>Gammaproteobacteria</taxon>
        <taxon>Alteromonadales</taxon>
        <taxon>Alteromonadaceae</taxon>
        <taxon>Neptunicella</taxon>
    </lineage>
</organism>
<dbReference type="Pfam" id="PF08468">
    <property type="entry name" value="MTS_N"/>
    <property type="match status" value="1"/>
</dbReference>
<dbReference type="EMBL" id="JACNEP010000006">
    <property type="protein sequence ID" value="MBC3766131.1"/>
    <property type="molecule type" value="Genomic_DNA"/>
</dbReference>
<dbReference type="InterPro" id="IPR007848">
    <property type="entry name" value="Small_mtfrase_dom"/>
</dbReference>
<dbReference type="GO" id="GO:0003676">
    <property type="term" value="F:nucleic acid binding"/>
    <property type="evidence" value="ECO:0007669"/>
    <property type="project" value="InterPro"/>
</dbReference>